<keyword evidence="2" id="KW-1185">Reference proteome</keyword>
<sequence>MPYTKLLLRAPRPGFGLGIAETNDKDIDGPPSCVLCEQKGYTATKKKATSPEKAVPTQAPARSISSTLSYVRKVARPRSVTPAA</sequence>
<dbReference type="AlphaFoldDB" id="A0A4C1VK48"/>
<evidence type="ECO:0000313" key="1">
    <source>
        <dbReference type="EMBL" id="GBP38989.1"/>
    </source>
</evidence>
<dbReference type="Proteomes" id="UP000299102">
    <property type="component" value="Unassembled WGS sequence"/>
</dbReference>
<comment type="caution">
    <text evidence="1">The sequence shown here is derived from an EMBL/GenBank/DDBJ whole genome shotgun (WGS) entry which is preliminary data.</text>
</comment>
<protein>
    <submittedName>
        <fullName evidence="1">Uncharacterized protein</fullName>
    </submittedName>
</protein>
<organism evidence="1 2">
    <name type="scientific">Eumeta variegata</name>
    <name type="common">Bagworm moth</name>
    <name type="synonym">Eumeta japonica</name>
    <dbReference type="NCBI Taxonomy" id="151549"/>
    <lineage>
        <taxon>Eukaryota</taxon>
        <taxon>Metazoa</taxon>
        <taxon>Ecdysozoa</taxon>
        <taxon>Arthropoda</taxon>
        <taxon>Hexapoda</taxon>
        <taxon>Insecta</taxon>
        <taxon>Pterygota</taxon>
        <taxon>Neoptera</taxon>
        <taxon>Endopterygota</taxon>
        <taxon>Lepidoptera</taxon>
        <taxon>Glossata</taxon>
        <taxon>Ditrysia</taxon>
        <taxon>Tineoidea</taxon>
        <taxon>Psychidae</taxon>
        <taxon>Oiketicinae</taxon>
        <taxon>Eumeta</taxon>
    </lineage>
</organism>
<evidence type="ECO:0000313" key="2">
    <source>
        <dbReference type="Proteomes" id="UP000299102"/>
    </source>
</evidence>
<name>A0A4C1VK48_EUMVA</name>
<reference evidence="1 2" key="1">
    <citation type="journal article" date="2019" name="Commun. Biol.">
        <title>The bagworm genome reveals a unique fibroin gene that provides high tensile strength.</title>
        <authorList>
            <person name="Kono N."/>
            <person name="Nakamura H."/>
            <person name="Ohtoshi R."/>
            <person name="Tomita M."/>
            <person name="Numata K."/>
            <person name="Arakawa K."/>
        </authorList>
    </citation>
    <scope>NUCLEOTIDE SEQUENCE [LARGE SCALE GENOMIC DNA]</scope>
</reference>
<dbReference type="EMBL" id="BGZK01000357">
    <property type="protein sequence ID" value="GBP38989.1"/>
    <property type="molecule type" value="Genomic_DNA"/>
</dbReference>
<gene>
    <name evidence="1" type="ORF">EVAR_95609_1</name>
</gene>
<accession>A0A4C1VK48</accession>
<proteinExistence type="predicted"/>